<dbReference type="Gene3D" id="3.40.30.10">
    <property type="entry name" value="Glutaredoxin"/>
    <property type="match status" value="1"/>
</dbReference>
<dbReference type="Proteomes" id="UP000308001">
    <property type="component" value="Unassembled WGS sequence"/>
</dbReference>
<keyword evidence="3" id="KW-0249">Electron transport</keyword>
<feature type="site" description="Contributes to redox potential value" evidence="7">
    <location>
        <position position="44"/>
    </location>
</feature>
<comment type="similarity">
    <text evidence="1 6">Belongs to the thioredoxin family.</text>
</comment>
<sequence>MRKIVLLGLFVSYLFSFEELNKDNFHQKIKGKNAIIDFHAPWCPPCKILAVNLEEFDIIKPEDVEVFKVNIDNEQELSRIYKVRRLPTIMIFKDGELIKQYAGIKTADELLEISKNDFK</sequence>
<organism evidence="10 12">
    <name type="scientific">Aliarcobacter thereius</name>
    <dbReference type="NCBI Taxonomy" id="544718"/>
    <lineage>
        <taxon>Bacteria</taxon>
        <taxon>Pseudomonadati</taxon>
        <taxon>Campylobacterota</taxon>
        <taxon>Epsilonproteobacteria</taxon>
        <taxon>Campylobacterales</taxon>
        <taxon>Arcobacteraceae</taxon>
        <taxon>Aliarcobacter</taxon>
    </lineage>
</organism>
<keyword evidence="4 8" id="KW-1015">Disulfide bond</keyword>
<feature type="disulfide bond" description="Redox-active" evidence="8">
    <location>
        <begin position="43"/>
        <end position="46"/>
    </location>
</feature>
<keyword evidence="5 8" id="KW-0676">Redox-active center</keyword>
<proteinExistence type="inferred from homology"/>
<evidence type="ECO:0000256" key="2">
    <source>
        <dbReference type="ARBA" id="ARBA00022448"/>
    </source>
</evidence>
<evidence type="ECO:0000256" key="3">
    <source>
        <dbReference type="ARBA" id="ARBA00022982"/>
    </source>
</evidence>
<protein>
    <recommendedName>
        <fullName evidence="6">Thioredoxin</fullName>
    </recommendedName>
</protein>
<evidence type="ECO:0000313" key="12">
    <source>
        <dbReference type="Proteomes" id="UP000093281"/>
    </source>
</evidence>
<evidence type="ECO:0000313" key="10">
    <source>
        <dbReference type="EMBL" id="OCL99924.1"/>
    </source>
</evidence>
<reference evidence="12" key="2">
    <citation type="submission" date="2015-05" db="EMBL/GenBank/DDBJ databases">
        <authorList>
            <person name="Rovetto F."/>
            <person name="Cocolin L."/>
            <person name="Illeghems K."/>
            <person name="Van Nieuwerburgh F."/>
            <person name="Houf K."/>
        </authorList>
    </citation>
    <scope>NUCLEOTIDE SEQUENCE [LARGE SCALE GENOMIC DNA]</scope>
    <source>
        <strain evidence="12">DU22</strain>
    </source>
</reference>
<reference evidence="10" key="1">
    <citation type="submission" date="2015-05" db="EMBL/GenBank/DDBJ databases">
        <authorList>
            <person name="Wang D.B."/>
            <person name="Wang M."/>
        </authorList>
    </citation>
    <scope>NUCLEOTIDE SEQUENCE [LARGE SCALE GENOMIC DNA]</scope>
    <source>
        <strain evidence="10">DU22</strain>
    </source>
</reference>
<feature type="domain" description="Thioredoxin" evidence="9">
    <location>
        <begin position="6"/>
        <end position="119"/>
    </location>
</feature>
<feature type="active site" description="Nucleophile" evidence="7">
    <location>
        <position position="43"/>
    </location>
</feature>
<evidence type="ECO:0000256" key="6">
    <source>
        <dbReference type="PIRNR" id="PIRNR000077"/>
    </source>
</evidence>
<dbReference type="PROSITE" id="PS51354">
    <property type="entry name" value="GLUTAREDOXIN_2"/>
    <property type="match status" value="1"/>
</dbReference>
<feature type="active site" description="Nucleophile" evidence="7">
    <location>
        <position position="46"/>
    </location>
</feature>
<dbReference type="Proteomes" id="UP000093281">
    <property type="component" value="Unassembled WGS sequence"/>
</dbReference>
<dbReference type="InterPro" id="IPR036249">
    <property type="entry name" value="Thioredoxin-like_sf"/>
</dbReference>
<dbReference type="SUPFAM" id="SSF52833">
    <property type="entry name" value="Thioredoxin-like"/>
    <property type="match status" value="1"/>
</dbReference>
<comment type="caution">
    <text evidence="10">The sequence shown here is derived from an EMBL/GenBank/DDBJ whole genome shotgun (WGS) entry which is preliminary data.</text>
</comment>
<dbReference type="OrthoDB" id="5348812at2"/>
<accession>A0A1C0B8K5</accession>
<evidence type="ECO:0000313" key="13">
    <source>
        <dbReference type="Proteomes" id="UP000308001"/>
    </source>
</evidence>
<name>A0A1C0B8K5_9BACT</name>
<keyword evidence="2" id="KW-0813">Transport</keyword>
<dbReference type="GO" id="GO:0015035">
    <property type="term" value="F:protein-disulfide reductase activity"/>
    <property type="evidence" value="ECO:0007669"/>
    <property type="project" value="InterPro"/>
</dbReference>
<dbReference type="PANTHER" id="PTHR45663:SF11">
    <property type="entry name" value="GEO12009P1"/>
    <property type="match status" value="1"/>
</dbReference>
<dbReference type="InterPro" id="IPR017937">
    <property type="entry name" value="Thioredoxin_CS"/>
</dbReference>
<dbReference type="AlphaFoldDB" id="A0A1C0B8K5"/>
<reference evidence="11 13" key="3">
    <citation type="submission" date="2019-05" db="EMBL/GenBank/DDBJ databases">
        <title>Arcobacter cibarius and Arcobacter thereius providing challenges in identification an antibiotic susceptibility and Quinolone resistance.</title>
        <authorList>
            <person name="Busch A."/>
            <person name="Hanel I."/>
            <person name="Hotzel H."/>
            <person name="Tomaso H."/>
        </authorList>
    </citation>
    <scope>NUCLEOTIDE SEQUENCE [LARGE SCALE GENOMIC DNA]</scope>
    <source>
        <strain evidence="11 13">17CS1191_2</strain>
    </source>
</reference>
<evidence type="ECO:0000256" key="1">
    <source>
        <dbReference type="ARBA" id="ARBA00008987"/>
    </source>
</evidence>
<dbReference type="PIRSF" id="PIRSF000077">
    <property type="entry name" value="Thioredoxin"/>
    <property type="match status" value="1"/>
</dbReference>
<dbReference type="PROSITE" id="PS51352">
    <property type="entry name" value="THIOREDOXIN_2"/>
    <property type="match status" value="1"/>
</dbReference>
<dbReference type="PROSITE" id="PS00194">
    <property type="entry name" value="THIOREDOXIN_1"/>
    <property type="match status" value="1"/>
</dbReference>
<feature type="site" description="Deprotonates C-terminal active site Cys" evidence="7">
    <location>
        <position position="37"/>
    </location>
</feature>
<dbReference type="GO" id="GO:0005737">
    <property type="term" value="C:cytoplasm"/>
    <property type="evidence" value="ECO:0007669"/>
    <property type="project" value="TreeGrafter"/>
</dbReference>
<dbReference type="EMBL" id="LCUJ01000002">
    <property type="protein sequence ID" value="OCL99924.1"/>
    <property type="molecule type" value="Genomic_DNA"/>
</dbReference>
<gene>
    <name evidence="10" type="primary">trxA_2</name>
    <name evidence="10" type="ORF">AAX29_00977</name>
    <name evidence="11" type="ORF">FE246_02075</name>
</gene>
<dbReference type="Pfam" id="PF00085">
    <property type="entry name" value="Thioredoxin"/>
    <property type="match status" value="1"/>
</dbReference>
<dbReference type="EMBL" id="VBUF01000001">
    <property type="protein sequence ID" value="TLS73296.1"/>
    <property type="molecule type" value="Genomic_DNA"/>
</dbReference>
<evidence type="ECO:0000256" key="5">
    <source>
        <dbReference type="ARBA" id="ARBA00023284"/>
    </source>
</evidence>
<dbReference type="PRINTS" id="PR00421">
    <property type="entry name" value="THIOREDOXIN"/>
</dbReference>
<dbReference type="STRING" id="544718.AAX25_00092"/>
<evidence type="ECO:0000256" key="4">
    <source>
        <dbReference type="ARBA" id="ARBA00023157"/>
    </source>
</evidence>
<evidence type="ECO:0000256" key="8">
    <source>
        <dbReference type="PIRSR" id="PIRSR000077-4"/>
    </source>
</evidence>
<evidence type="ECO:0000313" key="11">
    <source>
        <dbReference type="EMBL" id="TLS73296.1"/>
    </source>
</evidence>
<dbReference type="InterPro" id="IPR005746">
    <property type="entry name" value="Thioredoxin"/>
</dbReference>
<evidence type="ECO:0000256" key="7">
    <source>
        <dbReference type="PIRSR" id="PIRSR000077-1"/>
    </source>
</evidence>
<dbReference type="RefSeq" id="WP_066180655.1">
    <property type="nucleotide sequence ID" value="NZ_LCUJ01000002.1"/>
</dbReference>
<evidence type="ECO:0000259" key="9">
    <source>
        <dbReference type="PROSITE" id="PS51352"/>
    </source>
</evidence>
<dbReference type="CDD" id="cd02947">
    <property type="entry name" value="TRX_family"/>
    <property type="match status" value="1"/>
</dbReference>
<dbReference type="PANTHER" id="PTHR45663">
    <property type="entry name" value="GEO12009P1"/>
    <property type="match status" value="1"/>
</dbReference>
<feature type="site" description="Contributes to redox potential value" evidence="7">
    <location>
        <position position="45"/>
    </location>
</feature>
<dbReference type="InterPro" id="IPR013766">
    <property type="entry name" value="Thioredoxin_domain"/>
</dbReference>